<dbReference type="Proteomes" id="UP000245263">
    <property type="component" value="Chromosome 1"/>
</dbReference>
<evidence type="ECO:0000313" key="1">
    <source>
        <dbReference type="EMBL" id="BDA78232.1"/>
    </source>
</evidence>
<sequence>MENPCDTKNVDFLTVDLFRNLAGDQSSYCHSKIRSSSSSGLNPSITSFSVLSPTIQGTIKDTDITINVSYSNLTSLTAGFVYEGVSVKIDGVEQTSGVSVNDFTLPKTYTVTAKDGTSKNYKVTVVTLSPPSSTATRVYGQASFISGTPSTSATGLNAPFKVAIGSGGLYVADQQNNRALFFSGTSTTATRVYGQNGNFTTANTGTVSPTEFYGVPGANVPDVAVDGTGVYITDIYGNRVLYFPDTSTTATRIYGQNGNFTTTTSGTTASTLTNPEGIAFDTTGVYIADSLNHRVLFFPGNSTTATRVYGQGGSFTSNTVNNGGVSANSLSNPRGIHVDSDGVYVADTDNNRILFFPGTSTTATRVYGQNGNFTTANTGASTDLLDGPWFVTSFAGNVYISDRNNHRILSYEKTSTTATRVWGQTDFVSSTTGLSASKFNFPYGMDIDLTGLYVADRDNHRVLFFPR</sequence>
<evidence type="ECO:0000313" key="2">
    <source>
        <dbReference type="Proteomes" id="UP000245263"/>
    </source>
</evidence>
<evidence type="ECO:0008006" key="3">
    <source>
        <dbReference type="Google" id="ProtNLM"/>
    </source>
</evidence>
<protein>
    <recommendedName>
        <fullName evidence="3">NHL repeat protein</fullName>
    </recommendedName>
</protein>
<dbReference type="Gene3D" id="2.60.40.2340">
    <property type="match status" value="1"/>
</dbReference>
<dbReference type="Gene3D" id="2.40.10.500">
    <property type="match status" value="3"/>
</dbReference>
<reference evidence="1 2" key="1">
    <citation type="submission" date="2021-08" db="EMBL/GenBank/DDBJ databases">
        <title>Complete genome sequence of Leptospira kobayashii strain E30.</title>
        <authorList>
            <person name="Nakao R."/>
            <person name="Nakamura S."/>
            <person name="Masuzawa T."/>
            <person name="Koizumi N."/>
        </authorList>
    </citation>
    <scope>NUCLEOTIDE SEQUENCE [LARGE SCALE GENOMIC DNA]</scope>
    <source>
        <strain evidence="1 2">E30</strain>
    </source>
</reference>
<proteinExistence type="predicted"/>
<dbReference type="SUPFAM" id="SSF101898">
    <property type="entry name" value="NHL repeat"/>
    <property type="match status" value="1"/>
</dbReference>
<dbReference type="CDD" id="cd05819">
    <property type="entry name" value="NHL"/>
    <property type="match status" value="1"/>
</dbReference>
<gene>
    <name evidence="1" type="ORF">LPTSP3_g11620</name>
</gene>
<accession>A0ABM7UHS3</accession>
<dbReference type="PANTHER" id="PTHR24104">
    <property type="entry name" value="E3 UBIQUITIN-PROTEIN LIGASE NHLRC1-RELATED"/>
    <property type="match status" value="1"/>
</dbReference>
<dbReference type="PANTHER" id="PTHR24104:SF25">
    <property type="entry name" value="PROTEIN LIN-41"/>
    <property type="match status" value="1"/>
</dbReference>
<name>A0ABM7UHS3_9LEPT</name>
<dbReference type="InterPro" id="IPR050952">
    <property type="entry name" value="TRIM-NHL_E3_ligases"/>
</dbReference>
<dbReference type="EMBL" id="AP025028">
    <property type="protein sequence ID" value="BDA78232.1"/>
    <property type="molecule type" value="Genomic_DNA"/>
</dbReference>
<keyword evidence="2" id="KW-1185">Reference proteome</keyword>
<organism evidence="1 2">
    <name type="scientific">Leptospira kobayashii</name>
    <dbReference type="NCBI Taxonomy" id="1917830"/>
    <lineage>
        <taxon>Bacteria</taxon>
        <taxon>Pseudomonadati</taxon>
        <taxon>Spirochaetota</taxon>
        <taxon>Spirochaetia</taxon>
        <taxon>Leptospirales</taxon>
        <taxon>Leptospiraceae</taxon>
        <taxon>Leptospira</taxon>
    </lineage>
</organism>